<evidence type="ECO:0008006" key="3">
    <source>
        <dbReference type="Google" id="ProtNLM"/>
    </source>
</evidence>
<dbReference type="RefSeq" id="WP_394302727.1">
    <property type="nucleotide sequence ID" value="NZ_JBHMQT010000044.1"/>
</dbReference>
<name>A0ABV6U854_9ACTN</name>
<accession>A0ABV6U854</accession>
<reference evidence="1 2" key="1">
    <citation type="submission" date="2024-09" db="EMBL/GenBank/DDBJ databases">
        <authorList>
            <person name="Sun Q."/>
            <person name="Mori K."/>
        </authorList>
    </citation>
    <scope>NUCLEOTIDE SEQUENCE [LARGE SCALE GENOMIC DNA]</scope>
    <source>
        <strain evidence="1 2">TBRC 1851</strain>
    </source>
</reference>
<dbReference type="EMBL" id="JBHMQT010000044">
    <property type="protein sequence ID" value="MFC0864635.1"/>
    <property type="molecule type" value="Genomic_DNA"/>
</dbReference>
<comment type="caution">
    <text evidence="1">The sequence shown here is derived from an EMBL/GenBank/DDBJ whole genome shotgun (WGS) entry which is preliminary data.</text>
</comment>
<evidence type="ECO:0000313" key="1">
    <source>
        <dbReference type="EMBL" id="MFC0864635.1"/>
    </source>
</evidence>
<protein>
    <recommendedName>
        <fullName evidence="3">Phage protein</fullName>
    </recommendedName>
</protein>
<evidence type="ECO:0000313" key="2">
    <source>
        <dbReference type="Proteomes" id="UP001589870"/>
    </source>
</evidence>
<keyword evidence="2" id="KW-1185">Reference proteome</keyword>
<proteinExistence type="predicted"/>
<sequence>MTTQTPDKSISPVTGQINDLNACLAPHLPPLTDEAKPLLWHASQQFARFSVLAWTCSEHRETWYELCSGGGMAYIRRMSGDPVKPEVSQTHAWTMTEAREVWAALLSGHVR</sequence>
<organism evidence="1 2">
    <name type="scientific">Sphaerimonospora cavernae</name>
    <dbReference type="NCBI Taxonomy" id="1740611"/>
    <lineage>
        <taxon>Bacteria</taxon>
        <taxon>Bacillati</taxon>
        <taxon>Actinomycetota</taxon>
        <taxon>Actinomycetes</taxon>
        <taxon>Streptosporangiales</taxon>
        <taxon>Streptosporangiaceae</taxon>
        <taxon>Sphaerimonospora</taxon>
    </lineage>
</organism>
<dbReference type="Proteomes" id="UP001589870">
    <property type="component" value="Unassembled WGS sequence"/>
</dbReference>
<gene>
    <name evidence="1" type="ORF">ACFHYQ_20295</name>
</gene>